<evidence type="ECO:0000313" key="2">
    <source>
        <dbReference type="EMBL" id="CEJ82942.1"/>
    </source>
</evidence>
<dbReference type="Proteomes" id="UP000039046">
    <property type="component" value="Unassembled WGS sequence"/>
</dbReference>
<name>A0A0A1T9H3_9HYPO</name>
<evidence type="ECO:0000259" key="1">
    <source>
        <dbReference type="Pfam" id="PF20150"/>
    </source>
</evidence>
<evidence type="ECO:0000313" key="3">
    <source>
        <dbReference type="Proteomes" id="UP000039046"/>
    </source>
</evidence>
<keyword evidence="3" id="KW-1185">Reference proteome</keyword>
<dbReference type="HOGENOM" id="CLU_082780_0_0_1"/>
<dbReference type="EMBL" id="CDHN01000001">
    <property type="protein sequence ID" value="CEJ82942.1"/>
    <property type="molecule type" value="Genomic_DNA"/>
</dbReference>
<dbReference type="AlphaFoldDB" id="A0A0A1T9H3"/>
<sequence>METFPLFSRFPLEIRDLIWSHALPDRDAPAIFFYSQGFMKKFKKPYPPNHKLYPGSHLYLRFCHELLDPVPVIVPLLHVNADAARVVLRWAKKRNFNISKDIFSNRTMISRCMDRIHDILWLPASGFDTITKQLLHECRGDSLANRQCLMPKQYAISETEMEMVEWSASVFSRDDGFIHLQAETVYVLTTKTAVWMPEVENLGIVQPHRWVITPGNERALNYDFEKREFSWGPGDKCGGKEVWENMENMEHPLEEDPRKKFCMKVVNGHQELALPRVPRFT</sequence>
<feature type="domain" description="2EXR" evidence="1">
    <location>
        <begin position="4"/>
        <end position="93"/>
    </location>
</feature>
<gene>
    <name evidence="2" type="ORF">VHEMI02981</name>
</gene>
<reference evidence="2 3" key="1">
    <citation type="journal article" date="2015" name="Genome Announc.">
        <title>Draft Genome Sequence and Gene Annotation of the Entomopathogenic Fungus Verticillium hemipterigenum.</title>
        <authorList>
            <person name="Horn F."/>
            <person name="Habel A."/>
            <person name="Scharf D.H."/>
            <person name="Dworschak J."/>
            <person name="Brakhage A.A."/>
            <person name="Guthke R."/>
            <person name="Hertweck C."/>
            <person name="Linde J."/>
        </authorList>
    </citation>
    <scope>NUCLEOTIDE SEQUENCE [LARGE SCALE GENOMIC DNA]</scope>
</reference>
<dbReference type="Pfam" id="PF20150">
    <property type="entry name" value="2EXR"/>
    <property type="match status" value="1"/>
</dbReference>
<proteinExistence type="predicted"/>
<dbReference type="OrthoDB" id="3546385at2759"/>
<protein>
    <recommendedName>
        <fullName evidence="1">2EXR domain-containing protein</fullName>
    </recommendedName>
</protein>
<accession>A0A0A1T9H3</accession>
<organism evidence="2 3">
    <name type="scientific">[Torrubiella] hemipterigena</name>
    <dbReference type="NCBI Taxonomy" id="1531966"/>
    <lineage>
        <taxon>Eukaryota</taxon>
        <taxon>Fungi</taxon>
        <taxon>Dikarya</taxon>
        <taxon>Ascomycota</taxon>
        <taxon>Pezizomycotina</taxon>
        <taxon>Sordariomycetes</taxon>
        <taxon>Hypocreomycetidae</taxon>
        <taxon>Hypocreales</taxon>
        <taxon>Clavicipitaceae</taxon>
        <taxon>Clavicipitaceae incertae sedis</taxon>
        <taxon>'Torrubiella' clade</taxon>
    </lineage>
</organism>
<dbReference type="InterPro" id="IPR045518">
    <property type="entry name" value="2EXR"/>
</dbReference>